<dbReference type="InterPro" id="IPR000903">
    <property type="entry name" value="NMT"/>
</dbReference>
<evidence type="ECO:0000256" key="10">
    <source>
        <dbReference type="ARBA" id="ARBA00048276"/>
    </source>
</evidence>
<evidence type="ECO:0000256" key="5">
    <source>
        <dbReference type="ARBA" id="ARBA00012923"/>
    </source>
</evidence>
<sequence length="578" mass="64524">MPQQESKPIDAPVNQEALNDAVDHLKLAEDQSKRDAVKDAAESSGDDNDNDNNDSTQAPAKKSKKNKIKDAVSAIASSSKSPAAPTSVEDPLPASTIDKLSDSQITSLVQSNPALAQAMLKGGSSLDARSMRELLKSLSAADLMTGMSSGKNAKDMANYRFWSTQPVPRFDEKAAATQKPVIEGPIKEVDPAKVSTTPSPLVAGFEWSEIDLLDEAELKEVQELLCNHYVEDDEAMFRFNYLNETLNWALKAPGWRKSWHVGVRATKSRKLVAFISGVPVRLNVRDRLVNTAEINFLCVHKKLRSKRLAPVLIMEITRRCNLEGIYQAIYTAGVVLPKPVASCRYFHRVLDWEKLYSVGFSHLPHGSTKMRQISKYRLPERSVTPGLRLMKAEDADQVCDLLSRYMKRTKMAQEFNKEEVLHWFVDKEVDPKSKTRVVWTYVVEDPNTAGKITDFFSFYSLESSVIQSATTIRAAYLFYYATEAAFETQNADDEVLKARLNLLVKDALILAKQAKFDVFNALTLLDNPLFLVDQKFGPGDGQLHYYLFNYRTADIPSGVDARNQVDATQRGGVGVVML</sequence>
<dbReference type="AlphaFoldDB" id="A0A074WHY8"/>
<dbReference type="PROSITE" id="PS00976">
    <property type="entry name" value="NMT_2"/>
    <property type="match status" value="1"/>
</dbReference>
<dbReference type="FunFam" id="3.40.630.30:FF:000042">
    <property type="entry name" value="Glycylpeptide N-tetradecanoyltransferase"/>
    <property type="match status" value="1"/>
</dbReference>
<evidence type="ECO:0000256" key="7">
    <source>
        <dbReference type="ARBA" id="ARBA00022490"/>
    </source>
</evidence>
<evidence type="ECO:0000256" key="12">
    <source>
        <dbReference type="RuleBase" id="RU004178"/>
    </source>
</evidence>
<keyword evidence="8 11" id="KW-0808">Transferase</keyword>
<comment type="subunit">
    <text evidence="4">Monomer.</text>
</comment>
<dbReference type="InterPro" id="IPR016181">
    <property type="entry name" value="Acyl_CoA_acyltransferase"/>
</dbReference>
<evidence type="ECO:0000256" key="1">
    <source>
        <dbReference type="ARBA" id="ARBA00003900"/>
    </source>
</evidence>
<dbReference type="HOGENOM" id="CLU_022882_2_0_1"/>
<dbReference type="Proteomes" id="UP000027730">
    <property type="component" value="Unassembled WGS sequence"/>
</dbReference>
<dbReference type="PANTHER" id="PTHR11377">
    <property type="entry name" value="N-MYRISTOYL TRANSFERASE"/>
    <property type="match status" value="1"/>
</dbReference>
<dbReference type="InterPro" id="IPR022676">
    <property type="entry name" value="NMT_N"/>
</dbReference>
<evidence type="ECO:0000256" key="4">
    <source>
        <dbReference type="ARBA" id="ARBA00011245"/>
    </source>
</evidence>
<feature type="region of interest" description="Disordered" evidence="13">
    <location>
        <begin position="1"/>
        <end position="95"/>
    </location>
</feature>
<keyword evidence="9 11" id="KW-0012">Acyltransferase</keyword>
<dbReference type="Gene3D" id="3.40.630.30">
    <property type="match status" value="2"/>
</dbReference>
<feature type="compositionally biased region" description="Basic and acidic residues" evidence="13">
    <location>
        <begin position="21"/>
        <end position="41"/>
    </location>
</feature>
<comment type="subcellular location">
    <subcellularLocation>
        <location evidence="2">Cytoplasm</location>
    </subcellularLocation>
</comment>
<proteinExistence type="inferred from homology"/>
<dbReference type="Pfam" id="PF01233">
    <property type="entry name" value="NMT"/>
    <property type="match status" value="1"/>
</dbReference>
<dbReference type="EMBL" id="KL584714">
    <property type="protein sequence ID" value="KEQ71239.1"/>
    <property type="molecule type" value="Genomic_DNA"/>
</dbReference>
<dbReference type="GO" id="GO:0004379">
    <property type="term" value="F:glycylpeptide N-tetradecanoyltransferase activity"/>
    <property type="evidence" value="ECO:0007669"/>
    <property type="project" value="UniProtKB-EC"/>
</dbReference>
<evidence type="ECO:0000313" key="16">
    <source>
        <dbReference type="EMBL" id="KEQ71239.1"/>
    </source>
</evidence>
<dbReference type="EC" id="2.3.1.97" evidence="5 11"/>
<keyword evidence="17" id="KW-1185">Reference proteome</keyword>
<dbReference type="OrthoDB" id="60315at2759"/>
<feature type="domain" description="Glycylpeptide N-tetradecanoyltransferase C-terminal" evidence="15">
    <location>
        <begin position="358"/>
        <end position="576"/>
    </location>
</feature>
<evidence type="ECO:0000313" key="17">
    <source>
        <dbReference type="Proteomes" id="UP000027730"/>
    </source>
</evidence>
<dbReference type="GeneID" id="25413856"/>
<dbReference type="SUPFAM" id="SSF55729">
    <property type="entry name" value="Acyl-CoA N-acyltransferases (Nat)"/>
    <property type="match status" value="2"/>
</dbReference>
<name>A0A074WHY8_9PEZI</name>
<protein>
    <recommendedName>
        <fullName evidence="6 11">Glycylpeptide N-tetradecanoyltransferase</fullName>
        <ecNumber evidence="5 11">2.3.1.97</ecNumber>
    </recommendedName>
</protein>
<dbReference type="PROSITE" id="PS00975">
    <property type="entry name" value="NMT_1"/>
    <property type="match status" value="1"/>
</dbReference>
<evidence type="ECO:0000259" key="15">
    <source>
        <dbReference type="Pfam" id="PF02799"/>
    </source>
</evidence>
<comment type="catalytic activity">
    <reaction evidence="10 11">
        <text>N-terminal glycyl-[protein] + tetradecanoyl-CoA = N-tetradecanoylglycyl-[protein] + CoA + H(+)</text>
        <dbReference type="Rhea" id="RHEA:15521"/>
        <dbReference type="Rhea" id="RHEA-COMP:12666"/>
        <dbReference type="Rhea" id="RHEA-COMP:12667"/>
        <dbReference type="ChEBI" id="CHEBI:15378"/>
        <dbReference type="ChEBI" id="CHEBI:57287"/>
        <dbReference type="ChEBI" id="CHEBI:57385"/>
        <dbReference type="ChEBI" id="CHEBI:64723"/>
        <dbReference type="ChEBI" id="CHEBI:133050"/>
        <dbReference type="EC" id="2.3.1.97"/>
    </reaction>
</comment>
<evidence type="ECO:0000259" key="14">
    <source>
        <dbReference type="Pfam" id="PF01233"/>
    </source>
</evidence>
<dbReference type="InterPro" id="IPR022678">
    <property type="entry name" value="NMT_CS"/>
</dbReference>
<dbReference type="FunFam" id="3.40.630.30:FF:000056">
    <property type="entry name" value="Glycylpeptide N-tetradecanoyltransferase"/>
    <property type="match status" value="1"/>
</dbReference>
<dbReference type="STRING" id="1043004.A0A074WHY8"/>
<reference evidence="16 17" key="1">
    <citation type="journal article" date="2014" name="BMC Genomics">
        <title>Genome sequencing of four Aureobasidium pullulans varieties: biotechnological potential, stress tolerance, and description of new species.</title>
        <authorList>
            <person name="Gostin Ar C."/>
            <person name="Ohm R.A."/>
            <person name="Kogej T."/>
            <person name="Sonjak S."/>
            <person name="Turk M."/>
            <person name="Zajc J."/>
            <person name="Zalar P."/>
            <person name="Grube M."/>
            <person name="Sun H."/>
            <person name="Han J."/>
            <person name="Sharma A."/>
            <person name="Chiniquy J."/>
            <person name="Ngan C.Y."/>
            <person name="Lipzen A."/>
            <person name="Barry K."/>
            <person name="Grigoriev I.V."/>
            <person name="Gunde-Cimerman N."/>
        </authorList>
    </citation>
    <scope>NUCLEOTIDE SEQUENCE [LARGE SCALE GENOMIC DNA]</scope>
    <source>
        <strain evidence="16 17">CBS 147.97</strain>
    </source>
</reference>
<evidence type="ECO:0000256" key="2">
    <source>
        <dbReference type="ARBA" id="ARBA00004496"/>
    </source>
</evidence>
<evidence type="ECO:0000256" key="13">
    <source>
        <dbReference type="SAM" id="MobiDB-lite"/>
    </source>
</evidence>
<feature type="compositionally biased region" description="Low complexity" evidence="13">
    <location>
        <begin position="71"/>
        <end position="88"/>
    </location>
</feature>
<keyword evidence="7" id="KW-0963">Cytoplasm</keyword>
<accession>A0A074WHY8</accession>
<dbReference type="RefSeq" id="XP_013425565.1">
    <property type="nucleotide sequence ID" value="XM_013570111.1"/>
</dbReference>
<gene>
    <name evidence="16" type="ORF">M436DRAFT_65396</name>
</gene>
<dbReference type="GO" id="GO:0005737">
    <property type="term" value="C:cytoplasm"/>
    <property type="evidence" value="ECO:0007669"/>
    <property type="project" value="UniProtKB-SubCell"/>
</dbReference>
<feature type="domain" description="Glycylpeptide N-tetradecanoyltransferase N-terminal" evidence="14">
    <location>
        <begin position="189"/>
        <end position="343"/>
    </location>
</feature>
<organism evidence="16 17">
    <name type="scientific">Aureobasidium namibiae CBS 147.97</name>
    <dbReference type="NCBI Taxonomy" id="1043004"/>
    <lineage>
        <taxon>Eukaryota</taxon>
        <taxon>Fungi</taxon>
        <taxon>Dikarya</taxon>
        <taxon>Ascomycota</taxon>
        <taxon>Pezizomycotina</taxon>
        <taxon>Dothideomycetes</taxon>
        <taxon>Dothideomycetidae</taxon>
        <taxon>Dothideales</taxon>
        <taxon>Saccotheciaceae</taxon>
        <taxon>Aureobasidium</taxon>
    </lineage>
</organism>
<dbReference type="InterPro" id="IPR022677">
    <property type="entry name" value="NMT_C"/>
</dbReference>
<evidence type="ECO:0000256" key="8">
    <source>
        <dbReference type="ARBA" id="ARBA00022679"/>
    </source>
</evidence>
<evidence type="ECO:0000256" key="9">
    <source>
        <dbReference type="ARBA" id="ARBA00023315"/>
    </source>
</evidence>
<comment type="function">
    <text evidence="1 11">Adds a myristoyl group to the N-terminal glycine residue of certain cellular proteins.</text>
</comment>
<evidence type="ECO:0000256" key="3">
    <source>
        <dbReference type="ARBA" id="ARBA00009469"/>
    </source>
</evidence>
<evidence type="ECO:0000256" key="6">
    <source>
        <dbReference type="ARBA" id="ARBA00022240"/>
    </source>
</evidence>
<dbReference type="Pfam" id="PF02799">
    <property type="entry name" value="NMT_C"/>
    <property type="match status" value="1"/>
</dbReference>
<evidence type="ECO:0000256" key="11">
    <source>
        <dbReference type="RuleBase" id="RU000586"/>
    </source>
</evidence>
<dbReference type="PANTHER" id="PTHR11377:SF5">
    <property type="entry name" value="GLYCYLPEPTIDE N-TETRADECANOYLTRANSFERASE"/>
    <property type="match status" value="1"/>
</dbReference>
<comment type="similarity">
    <text evidence="3 12">Belongs to the NMT family.</text>
</comment>